<organism evidence="1 2">
    <name type="scientific">Pedobacter cryoconitis</name>
    <dbReference type="NCBI Taxonomy" id="188932"/>
    <lineage>
        <taxon>Bacteria</taxon>
        <taxon>Pseudomonadati</taxon>
        <taxon>Bacteroidota</taxon>
        <taxon>Sphingobacteriia</taxon>
        <taxon>Sphingobacteriales</taxon>
        <taxon>Sphingobacteriaceae</taxon>
        <taxon>Pedobacter</taxon>
    </lineage>
</organism>
<proteinExistence type="predicted"/>
<reference evidence="1 2" key="1">
    <citation type="submission" date="2020-08" db="EMBL/GenBank/DDBJ databases">
        <title>Genomic Encyclopedia of Type Strains, Phase IV (KMG-V): Genome sequencing to study the core and pangenomes of soil and plant-associated prokaryotes.</title>
        <authorList>
            <person name="Whitman W."/>
        </authorList>
    </citation>
    <scope>NUCLEOTIDE SEQUENCE [LARGE SCALE GENOMIC DNA]</scope>
    <source>
        <strain evidence="1 2">S3M1</strain>
    </source>
</reference>
<name>A0A7W8ZJN2_9SPHI</name>
<gene>
    <name evidence="1" type="ORF">HDE68_001164</name>
</gene>
<sequence>MIMASPDIVFNGFGIATYKRSKEIYLSRQGYLSDLELVFPGT</sequence>
<evidence type="ECO:0000313" key="1">
    <source>
        <dbReference type="EMBL" id="MBB5635279.1"/>
    </source>
</evidence>
<dbReference type="EMBL" id="JACHCE010000001">
    <property type="protein sequence ID" value="MBB5635279.1"/>
    <property type="molecule type" value="Genomic_DNA"/>
</dbReference>
<accession>A0A7W8ZJN2</accession>
<protein>
    <submittedName>
        <fullName evidence="1">Uncharacterized protein</fullName>
    </submittedName>
</protein>
<evidence type="ECO:0000313" key="2">
    <source>
        <dbReference type="Proteomes" id="UP000537204"/>
    </source>
</evidence>
<dbReference type="AlphaFoldDB" id="A0A7W8ZJN2"/>
<dbReference type="Proteomes" id="UP000537204">
    <property type="component" value="Unassembled WGS sequence"/>
</dbReference>
<comment type="caution">
    <text evidence="1">The sequence shown here is derived from an EMBL/GenBank/DDBJ whole genome shotgun (WGS) entry which is preliminary data.</text>
</comment>